<proteinExistence type="predicted"/>
<dbReference type="EMBL" id="CAXIEN010000379">
    <property type="protein sequence ID" value="CAL1295787.1"/>
    <property type="molecule type" value="Genomic_DNA"/>
</dbReference>
<organism evidence="1 2">
    <name type="scientific">Larinioides sclopetarius</name>
    <dbReference type="NCBI Taxonomy" id="280406"/>
    <lineage>
        <taxon>Eukaryota</taxon>
        <taxon>Metazoa</taxon>
        <taxon>Ecdysozoa</taxon>
        <taxon>Arthropoda</taxon>
        <taxon>Chelicerata</taxon>
        <taxon>Arachnida</taxon>
        <taxon>Araneae</taxon>
        <taxon>Araneomorphae</taxon>
        <taxon>Entelegynae</taxon>
        <taxon>Araneoidea</taxon>
        <taxon>Araneidae</taxon>
        <taxon>Larinioides</taxon>
    </lineage>
</organism>
<keyword evidence="2" id="KW-1185">Reference proteome</keyword>
<dbReference type="AlphaFoldDB" id="A0AAV2BIN5"/>
<evidence type="ECO:0000313" key="2">
    <source>
        <dbReference type="Proteomes" id="UP001497382"/>
    </source>
</evidence>
<evidence type="ECO:0000313" key="1">
    <source>
        <dbReference type="EMBL" id="CAL1295787.1"/>
    </source>
</evidence>
<name>A0AAV2BIN5_9ARAC</name>
<gene>
    <name evidence="1" type="ORF">LARSCL_LOCUS19469</name>
</gene>
<sequence length="41" mass="4603">MIWMSPICLHPLSPNYLPTPNHHTLCLLLGDIVWQSSICTG</sequence>
<dbReference type="Proteomes" id="UP001497382">
    <property type="component" value="Unassembled WGS sequence"/>
</dbReference>
<comment type="caution">
    <text evidence="1">The sequence shown here is derived from an EMBL/GenBank/DDBJ whole genome shotgun (WGS) entry which is preliminary data.</text>
</comment>
<protein>
    <submittedName>
        <fullName evidence="1">Uncharacterized protein</fullName>
    </submittedName>
</protein>
<reference evidence="1 2" key="1">
    <citation type="submission" date="2024-04" db="EMBL/GenBank/DDBJ databases">
        <authorList>
            <person name="Rising A."/>
            <person name="Reimegard J."/>
            <person name="Sonavane S."/>
            <person name="Akerstrom W."/>
            <person name="Nylinder S."/>
            <person name="Hedman E."/>
            <person name="Kallberg Y."/>
        </authorList>
    </citation>
    <scope>NUCLEOTIDE SEQUENCE [LARGE SCALE GENOMIC DNA]</scope>
</reference>
<accession>A0AAV2BIN5</accession>